<keyword evidence="15" id="KW-1185">Reference proteome</keyword>
<dbReference type="SMART" id="SM00387">
    <property type="entry name" value="HATPase_c"/>
    <property type="match status" value="1"/>
</dbReference>
<dbReference type="SUPFAM" id="SSF158472">
    <property type="entry name" value="HAMP domain-like"/>
    <property type="match status" value="1"/>
</dbReference>
<dbReference type="Proteomes" id="UP000002139">
    <property type="component" value="Chromosome"/>
</dbReference>
<dbReference type="SUPFAM" id="SSF55874">
    <property type="entry name" value="ATPase domain of HSP90 chaperone/DNA topoisomerase II/histidine kinase"/>
    <property type="match status" value="1"/>
</dbReference>
<dbReference type="InterPro" id="IPR003661">
    <property type="entry name" value="HisK_dim/P_dom"/>
</dbReference>
<dbReference type="PANTHER" id="PTHR43065">
    <property type="entry name" value="SENSOR HISTIDINE KINASE"/>
    <property type="match status" value="1"/>
</dbReference>
<organism evidence="14 15">
    <name type="scientific">Sorangium cellulosum (strain So ce56)</name>
    <name type="common">Polyangium cellulosum (strain So ce56)</name>
    <dbReference type="NCBI Taxonomy" id="448385"/>
    <lineage>
        <taxon>Bacteria</taxon>
        <taxon>Pseudomonadati</taxon>
        <taxon>Myxococcota</taxon>
        <taxon>Polyangia</taxon>
        <taxon>Polyangiales</taxon>
        <taxon>Polyangiaceae</taxon>
        <taxon>Sorangium</taxon>
    </lineage>
</organism>
<feature type="transmembrane region" description="Helical" evidence="11">
    <location>
        <begin position="34"/>
        <end position="55"/>
    </location>
</feature>
<feature type="region of interest" description="Disordered" evidence="10">
    <location>
        <begin position="1"/>
        <end position="25"/>
    </location>
</feature>
<evidence type="ECO:0000256" key="11">
    <source>
        <dbReference type="SAM" id="Phobius"/>
    </source>
</evidence>
<dbReference type="Gene3D" id="6.10.340.10">
    <property type="match status" value="1"/>
</dbReference>
<evidence type="ECO:0000256" key="3">
    <source>
        <dbReference type="ARBA" id="ARBA00012438"/>
    </source>
</evidence>
<keyword evidence="7 14" id="KW-0418">Kinase</keyword>
<evidence type="ECO:0000256" key="2">
    <source>
        <dbReference type="ARBA" id="ARBA00004370"/>
    </source>
</evidence>
<dbReference type="Pfam" id="PF00672">
    <property type="entry name" value="HAMP"/>
    <property type="match status" value="1"/>
</dbReference>
<dbReference type="BioCyc" id="SCEL448385:SCE_RS40590-MONOMER"/>
<dbReference type="SMART" id="SM00304">
    <property type="entry name" value="HAMP"/>
    <property type="match status" value="1"/>
</dbReference>
<comment type="catalytic activity">
    <reaction evidence="1">
        <text>ATP + protein L-histidine = ADP + protein N-phospho-L-histidine.</text>
        <dbReference type="EC" id="2.7.13.3"/>
    </reaction>
</comment>
<dbReference type="PANTHER" id="PTHR43065:SF10">
    <property type="entry name" value="PEROXIDE STRESS-ACTIVATED HISTIDINE KINASE MAK3"/>
    <property type="match status" value="1"/>
</dbReference>
<sequence>MTAPPPAADEARGGAAGPEERAPQKRRTVAGRLLASYLVVLAAFALTVGWSVQALRAASRDAQLLRAGYVPLLLRIGEVLAEQNVFNAQLNHITAAKNPGDVREWIETARRTRPLAFSNVKDAARALAGADEKATGGDARVGQAAASSGVRRFSDEVAAEVAAIERLVGASPERFAQLFQALAVGDRDLAERTRDELVKREVEGAQRLRVIRSRVEGQMQSLTDEAELREERSMHLLVGLGVLTLLVGVMMSLYARRVLAPLTAVTERANAVARGDLTPKQALATNDEIGELATTFEDMVAAIRRARAELVNAERLAAIGKMAAHVTHEIRNPLSSIGLNLELLEEEVARASAADTPDAELRPVMKESAQLVTAIRAEVDRLSRIAEQYLSVARRPRPRLEPERVDDLVQELVAFVRPELDRAGVAVRVEVEEAGPELLLDESQIRQALLNLLRNAREAMPKGGEIVVSVSFSSGAATIAVDDTGPGVPEELRASIFDPFFTTKQRGTGLGLAVTRDIIEAHGGTISCEPREAGGTRFRIALPAGRSPAQGRATDAAL</sequence>
<keyword evidence="8" id="KW-0067">ATP-binding</keyword>
<evidence type="ECO:0000256" key="9">
    <source>
        <dbReference type="ARBA" id="ARBA00023012"/>
    </source>
</evidence>
<keyword evidence="11" id="KW-0812">Transmembrane</keyword>
<keyword evidence="11" id="KW-0472">Membrane</keyword>
<dbReference type="Gene3D" id="1.10.287.130">
    <property type="match status" value="1"/>
</dbReference>
<dbReference type="GO" id="GO:0000155">
    <property type="term" value="F:phosphorelay sensor kinase activity"/>
    <property type="evidence" value="ECO:0007669"/>
    <property type="project" value="InterPro"/>
</dbReference>
<gene>
    <name evidence="14" type="ordered locus">sce7929</name>
</gene>
<feature type="domain" description="HAMP" evidence="13">
    <location>
        <begin position="256"/>
        <end position="308"/>
    </location>
</feature>
<reference evidence="14 15" key="1">
    <citation type="journal article" date="2007" name="Nat. Biotechnol.">
        <title>Complete genome sequence of the myxobacterium Sorangium cellulosum.</title>
        <authorList>
            <person name="Schneiker S."/>
            <person name="Perlova O."/>
            <person name="Kaiser O."/>
            <person name="Gerth K."/>
            <person name="Alici A."/>
            <person name="Altmeyer M.O."/>
            <person name="Bartels D."/>
            <person name="Bekel T."/>
            <person name="Beyer S."/>
            <person name="Bode E."/>
            <person name="Bode H.B."/>
            <person name="Bolten C.J."/>
            <person name="Choudhuri J.V."/>
            <person name="Doss S."/>
            <person name="Elnakady Y.A."/>
            <person name="Frank B."/>
            <person name="Gaigalat L."/>
            <person name="Goesmann A."/>
            <person name="Groeger C."/>
            <person name="Gross F."/>
            <person name="Jelsbak L."/>
            <person name="Jelsbak L."/>
            <person name="Kalinowski J."/>
            <person name="Kegler C."/>
            <person name="Knauber T."/>
            <person name="Konietzny S."/>
            <person name="Kopp M."/>
            <person name="Krause L."/>
            <person name="Krug D."/>
            <person name="Linke B."/>
            <person name="Mahmud T."/>
            <person name="Martinez-Arias R."/>
            <person name="McHardy A.C."/>
            <person name="Merai M."/>
            <person name="Meyer F."/>
            <person name="Mormann S."/>
            <person name="Munoz-Dorado J."/>
            <person name="Perez J."/>
            <person name="Pradella S."/>
            <person name="Rachid S."/>
            <person name="Raddatz G."/>
            <person name="Rosenau F."/>
            <person name="Rueckert C."/>
            <person name="Sasse F."/>
            <person name="Scharfe M."/>
            <person name="Schuster S.C."/>
            <person name="Suen G."/>
            <person name="Treuner-Lange A."/>
            <person name="Velicer G.J."/>
            <person name="Vorholter F.-J."/>
            <person name="Weissman K.J."/>
            <person name="Welch R.D."/>
            <person name="Wenzel S.C."/>
            <person name="Whitworth D.E."/>
            <person name="Wilhelm S."/>
            <person name="Wittmann C."/>
            <person name="Bloecker H."/>
            <person name="Puehler A."/>
            <person name="Mueller R."/>
        </authorList>
    </citation>
    <scope>NUCLEOTIDE SEQUENCE [LARGE SCALE GENOMIC DNA]</scope>
    <source>
        <strain evidence="15">So ce56</strain>
    </source>
</reference>
<dbReference type="KEGG" id="scl:sce7929"/>
<dbReference type="Gene3D" id="3.30.565.10">
    <property type="entry name" value="Histidine kinase-like ATPase, C-terminal domain"/>
    <property type="match status" value="1"/>
</dbReference>
<dbReference type="InterPro" id="IPR003660">
    <property type="entry name" value="HAMP_dom"/>
</dbReference>
<dbReference type="InterPro" id="IPR036097">
    <property type="entry name" value="HisK_dim/P_sf"/>
</dbReference>
<dbReference type="GO" id="GO:0005524">
    <property type="term" value="F:ATP binding"/>
    <property type="evidence" value="ECO:0007669"/>
    <property type="project" value="UniProtKB-KW"/>
</dbReference>
<protein>
    <recommendedName>
        <fullName evidence="3">histidine kinase</fullName>
        <ecNumber evidence="3">2.7.13.3</ecNumber>
    </recommendedName>
</protein>
<evidence type="ECO:0000256" key="7">
    <source>
        <dbReference type="ARBA" id="ARBA00022777"/>
    </source>
</evidence>
<evidence type="ECO:0000259" key="12">
    <source>
        <dbReference type="PROSITE" id="PS50109"/>
    </source>
</evidence>
<dbReference type="PROSITE" id="PS50109">
    <property type="entry name" value="HIS_KIN"/>
    <property type="match status" value="1"/>
</dbReference>
<dbReference type="InterPro" id="IPR005467">
    <property type="entry name" value="His_kinase_dom"/>
</dbReference>
<dbReference type="EMBL" id="AM746676">
    <property type="protein sequence ID" value="CAN98099.1"/>
    <property type="molecule type" value="Genomic_DNA"/>
</dbReference>
<dbReference type="GO" id="GO:0016020">
    <property type="term" value="C:membrane"/>
    <property type="evidence" value="ECO:0007669"/>
    <property type="project" value="UniProtKB-SubCell"/>
</dbReference>
<dbReference type="InterPro" id="IPR004358">
    <property type="entry name" value="Sig_transdc_His_kin-like_C"/>
</dbReference>
<dbReference type="PRINTS" id="PR00344">
    <property type="entry name" value="BCTRLSENSOR"/>
</dbReference>
<dbReference type="SUPFAM" id="SSF47384">
    <property type="entry name" value="Homodimeric domain of signal transducing histidine kinase"/>
    <property type="match status" value="1"/>
</dbReference>
<feature type="domain" description="Histidine kinase" evidence="12">
    <location>
        <begin position="325"/>
        <end position="546"/>
    </location>
</feature>
<dbReference type="CDD" id="cd00082">
    <property type="entry name" value="HisKA"/>
    <property type="match status" value="1"/>
</dbReference>
<dbReference type="SMART" id="SM00388">
    <property type="entry name" value="HisKA"/>
    <property type="match status" value="1"/>
</dbReference>
<evidence type="ECO:0000256" key="4">
    <source>
        <dbReference type="ARBA" id="ARBA00022553"/>
    </source>
</evidence>
<dbReference type="Pfam" id="PF00512">
    <property type="entry name" value="HisKA"/>
    <property type="match status" value="1"/>
</dbReference>
<evidence type="ECO:0000256" key="1">
    <source>
        <dbReference type="ARBA" id="ARBA00000085"/>
    </source>
</evidence>
<dbReference type="Pfam" id="PF02518">
    <property type="entry name" value="HATPase_c"/>
    <property type="match status" value="1"/>
</dbReference>
<dbReference type="InterPro" id="IPR036890">
    <property type="entry name" value="HATPase_C_sf"/>
</dbReference>
<dbReference type="RefSeq" id="WP_012240538.1">
    <property type="nucleotide sequence ID" value="NC_010162.1"/>
</dbReference>
<evidence type="ECO:0000259" key="13">
    <source>
        <dbReference type="PROSITE" id="PS50885"/>
    </source>
</evidence>
<dbReference type="eggNOG" id="COG4191">
    <property type="taxonomic scope" value="Bacteria"/>
</dbReference>
<keyword evidence="5 14" id="KW-0808">Transferase</keyword>
<proteinExistence type="predicted"/>
<evidence type="ECO:0000256" key="8">
    <source>
        <dbReference type="ARBA" id="ARBA00022840"/>
    </source>
</evidence>
<dbReference type="CDD" id="cd06225">
    <property type="entry name" value="HAMP"/>
    <property type="match status" value="1"/>
</dbReference>
<dbReference type="HOGENOM" id="CLU_000445_89_29_7"/>
<keyword evidence="6" id="KW-0547">Nucleotide-binding</keyword>
<dbReference type="OrthoDB" id="9781147at2"/>
<dbReference type="STRING" id="448385.sce7929"/>
<dbReference type="InterPro" id="IPR003594">
    <property type="entry name" value="HATPase_dom"/>
</dbReference>
<keyword evidence="4" id="KW-0597">Phosphoprotein</keyword>
<accession>A9FG92</accession>
<evidence type="ECO:0000256" key="6">
    <source>
        <dbReference type="ARBA" id="ARBA00022741"/>
    </source>
</evidence>
<evidence type="ECO:0000313" key="14">
    <source>
        <dbReference type="EMBL" id="CAN98099.1"/>
    </source>
</evidence>
<feature type="transmembrane region" description="Helical" evidence="11">
    <location>
        <begin position="236"/>
        <end position="255"/>
    </location>
</feature>
<evidence type="ECO:0000256" key="5">
    <source>
        <dbReference type="ARBA" id="ARBA00022679"/>
    </source>
</evidence>
<evidence type="ECO:0000256" key="10">
    <source>
        <dbReference type="SAM" id="MobiDB-lite"/>
    </source>
</evidence>
<keyword evidence="11" id="KW-1133">Transmembrane helix</keyword>
<dbReference type="PROSITE" id="PS50885">
    <property type="entry name" value="HAMP"/>
    <property type="match status" value="1"/>
</dbReference>
<name>A9FG92_SORC5</name>
<comment type="subcellular location">
    <subcellularLocation>
        <location evidence="2">Membrane</location>
    </subcellularLocation>
</comment>
<dbReference type="AlphaFoldDB" id="A9FG92"/>
<evidence type="ECO:0000313" key="15">
    <source>
        <dbReference type="Proteomes" id="UP000002139"/>
    </source>
</evidence>
<dbReference type="EC" id="2.7.13.3" evidence="3"/>
<keyword evidence="9" id="KW-0902">Two-component regulatory system</keyword>